<protein>
    <recommendedName>
        <fullName evidence="4">G-protein coupled receptors family 1 profile domain-containing protein</fullName>
    </recommendedName>
</protein>
<feature type="transmembrane region" description="Helical" evidence="1">
    <location>
        <begin position="56"/>
        <end position="89"/>
    </location>
</feature>
<evidence type="ECO:0000313" key="2">
    <source>
        <dbReference type="EMBL" id="CAF4150331.1"/>
    </source>
</evidence>
<accession>A0A8S2R853</accession>
<evidence type="ECO:0008006" key="4">
    <source>
        <dbReference type="Google" id="ProtNLM"/>
    </source>
</evidence>
<comment type="caution">
    <text evidence="2">The sequence shown here is derived from an EMBL/GenBank/DDBJ whole genome shotgun (WGS) entry which is preliminary data.</text>
</comment>
<gene>
    <name evidence="2" type="ORF">BYL167_LOCUS21498</name>
</gene>
<evidence type="ECO:0000313" key="3">
    <source>
        <dbReference type="Proteomes" id="UP000681967"/>
    </source>
</evidence>
<sequence>MKVDRFWDANETDNIPVVWHYGSDIFSLVCLIFGIVSNGLVMFAFISVLQRPKNSFLIYLAIVDFGCNFYSVCGGIFGLTSISAMVAIALTRLTTVNDPFNSLKLSSRSTL</sequence>
<keyword evidence="1" id="KW-0812">Transmembrane</keyword>
<dbReference type="SUPFAM" id="SSF81321">
    <property type="entry name" value="Family A G protein-coupled receptor-like"/>
    <property type="match status" value="1"/>
</dbReference>
<dbReference type="Proteomes" id="UP000681967">
    <property type="component" value="Unassembled WGS sequence"/>
</dbReference>
<feature type="non-terminal residue" evidence="2">
    <location>
        <position position="111"/>
    </location>
</feature>
<dbReference type="Gene3D" id="1.20.1070.10">
    <property type="entry name" value="Rhodopsin 7-helix transmembrane proteins"/>
    <property type="match status" value="1"/>
</dbReference>
<keyword evidence="1" id="KW-1133">Transmembrane helix</keyword>
<name>A0A8S2R853_9BILA</name>
<evidence type="ECO:0000256" key="1">
    <source>
        <dbReference type="SAM" id="Phobius"/>
    </source>
</evidence>
<feature type="transmembrane region" description="Helical" evidence="1">
    <location>
        <begin position="25"/>
        <end position="49"/>
    </location>
</feature>
<feature type="non-terminal residue" evidence="2">
    <location>
        <position position="1"/>
    </location>
</feature>
<dbReference type="EMBL" id="CAJOBH010009838">
    <property type="protein sequence ID" value="CAF4150331.1"/>
    <property type="molecule type" value="Genomic_DNA"/>
</dbReference>
<keyword evidence="1" id="KW-0472">Membrane</keyword>
<reference evidence="2" key="1">
    <citation type="submission" date="2021-02" db="EMBL/GenBank/DDBJ databases">
        <authorList>
            <person name="Nowell W R."/>
        </authorList>
    </citation>
    <scope>NUCLEOTIDE SEQUENCE</scope>
</reference>
<dbReference type="AlphaFoldDB" id="A0A8S2R853"/>
<proteinExistence type="predicted"/>
<organism evidence="2 3">
    <name type="scientific">Rotaria magnacalcarata</name>
    <dbReference type="NCBI Taxonomy" id="392030"/>
    <lineage>
        <taxon>Eukaryota</taxon>
        <taxon>Metazoa</taxon>
        <taxon>Spiralia</taxon>
        <taxon>Gnathifera</taxon>
        <taxon>Rotifera</taxon>
        <taxon>Eurotatoria</taxon>
        <taxon>Bdelloidea</taxon>
        <taxon>Philodinida</taxon>
        <taxon>Philodinidae</taxon>
        <taxon>Rotaria</taxon>
    </lineage>
</organism>